<gene>
    <name evidence="3" type="ORF">ACLFYP115_01716</name>
</gene>
<organism evidence="3">
    <name type="scientific">Anaerostipes caccae</name>
    <dbReference type="NCBI Taxonomy" id="105841"/>
    <lineage>
        <taxon>Bacteria</taxon>
        <taxon>Bacillati</taxon>
        <taxon>Bacillota</taxon>
        <taxon>Clostridia</taxon>
        <taxon>Lachnospirales</taxon>
        <taxon>Lachnospiraceae</taxon>
        <taxon>Anaerostipes</taxon>
    </lineage>
</organism>
<dbReference type="NCBIfam" id="TIGR00252">
    <property type="entry name" value="YraN family protein"/>
    <property type="match status" value="1"/>
</dbReference>
<dbReference type="SUPFAM" id="SSF52980">
    <property type="entry name" value="Restriction endonuclease-like"/>
    <property type="match status" value="1"/>
</dbReference>
<protein>
    <recommendedName>
        <fullName evidence="2">UPF0102 protein ACLFYP115_01716</fullName>
    </recommendedName>
</protein>
<dbReference type="AlphaFoldDB" id="A0A6N2U2L1"/>
<dbReference type="NCBIfam" id="NF009150">
    <property type="entry name" value="PRK12497.1-3"/>
    <property type="match status" value="1"/>
</dbReference>
<evidence type="ECO:0000256" key="2">
    <source>
        <dbReference type="HAMAP-Rule" id="MF_00048"/>
    </source>
</evidence>
<proteinExistence type="inferred from homology"/>
<evidence type="ECO:0000256" key="1">
    <source>
        <dbReference type="ARBA" id="ARBA00006738"/>
    </source>
</evidence>
<dbReference type="HAMAP" id="MF_00048">
    <property type="entry name" value="UPF0102"/>
    <property type="match status" value="1"/>
</dbReference>
<dbReference type="Gene3D" id="3.40.1350.10">
    <property type="match status" value="1"/>
</dbReference>
<dbReference type="GO" id="GO:0003676">
    <property type="term" value="F:nucleic acid binding"/>
    <property type="evidence" value="ECO:0007669"/>
    <property type="project" value="InterPro"/>
</dbReference>
<dbReference type="InterPro" id="IPR011856">
    <property type="entry name" value="tRNA_endonuc-like_dom_sf"/>
</dbReference>
<sequence length="113" mass="13473">MKNHRKTGMEKEETACRFLLTQGYEVIERNFYSRYGEIDIIARDGQYLVFAEVKYRRSTAFGYPGEAVDRRKQQKIHKTAEYYLFCRGMFDRPARFDVVEIIGKKIRVIKNAF</sequence>
<dbReference type="RefSeq" id="WP_006567388.1">
    <property type="nucleotide sequence ID" value="NZ_BAABZP010000001.1"/>
</dbReference>
<dbReference type="EMBL" id="CACRSQ010000003">
    <property type="protein sequence ID" value="VYT11807.1"/>
    <property type="molecule type" value="Genomic_DNA"/>
</dbReference>
<dbReference type="PANTHER" id="PTHR34039:SF1">
    <property type="entry name" value="UPF0102 PROTEIN YRAN"/>
    <property type="match status" value="1"/>
</dbReference>
<evidence type="ECO:0000313" key="3">
    <source>
        <dbReference type="EMBL" id="VYT11807.1"/>
    </source>
</evidence>
<dbReference type="InterPro" id="IPR011335">
    <property type="entry name" value="Restrct_endonuc-II-like"/>
</dbReference>
<dbReference type="PANTHER" id="PTHR34039">
    <property type="entry name" value="UPF0102 PROTEIN YRAN"/>
    <property type="match status" value="1"/>
</dbReference>
<dbReference type="InterPro" id="IPR003509">
    <property type="entry name" value="UPF0102_YraN-like"/>
</dbReference>
<dbReference type="CDD" id="cd20736">
    <property type="entry name" value="PoNe_Nuclease"/>
    <property type="match status" value="1"/>
</dbReference>
<comment type="similarity">
    <text evidence="1 2">Belongs to the UPF0102 family.</text>
</comment>
<dbReference type="Pfam" id="PF02021">
    <property type="entry name" value="UPF0102"/>
    <property type="match status" value="1"/>
</dbReference>
<accession>A0A6N2U2L1</accession>
<reference evidence="3" key="1">
    <citation type="submission" date="2019-11" db="EMBL/GenBank/DDBJ databases">
        <authorList>
            <person name="Feng L."/>
        </authorList>
    </citation>
    <scope>NUCLEOTIDE SEQUENCE</scope>
    <source>
        <strain evidence="3">AcaccaeLFYP115</strain>
    </source>
</reference>
<name>A0A6N2U2L1_9FIRM</name>